<keyword evidence="5" id="KW-0560">Oxidoreductase</keyword>
<evidence type="ECO:0000256" key="5">
    <source>
        <dbReference type="ARBA" id="ARBA00023002"/>
    </source>
</evidence>
<dbReference type="PROSITE" id="PS51410">
    <property type="entry name" value="BH4_AAA_HYDROXYL_2"/>
    <property type="match status" value="1"/>
</dbReference>
<dbReference type="EC" id="1.14.16.1" evidence="3"/>
<dbReference type="PANTHER" id="PTHR11473:SF24">
    <property type="entry name" value="PHENYLALANINE-4-HYDROXYLASE"/>
    <property type="match status" value="1"/>
</dbReference>
<protein>
    <recommendedName>
        <fullName evidence="3">phenylalanine 4-monooxygenase</fullName>
        <ecNumber evidence="3">1.14.16.1</ecNumber>
    </recommendedName>
</protein>
<evidence type="ECO:0000256" key="2">
    <source>
        <dbReference type="ARBA" id="ARBA00009712"/>
    </source>
</evidence>
<comment type="similarity">
    <text evidence="2">Belongs to the biopterin-dependent aromatic amino acid hydroxylase family.</text>
</comment>
<dbReference type="InterPro" id="IPR036329">
    <property type="entry name" value="Aro-AA_hydroxylase_C_sf"/>
</dbReference>
<dbReference type="EMBL" id="CCKQ01009966">
    <property type="protein sequence ID" value="CDW81453.1"/>
    <property type="molecule type" value="Genomic_DNA"/>
</dbReference>
<name>A0A078AKW1_STYLE</name>
<evidence type="ECO:0000256" key="3">
    <source>
        <dbReference type="ARBA" id="ARBA00011995"/>
    </source>
</evidence>
<keyword evidence="4 8" id="KW-0479">Metal-binding</keyword>
<gene>
    <name evidence="10" type="primary">Contig1267.g1391</name>
    <name evidence="10" type="ORF">STYLEM_10470</name>
</gene>
<dbReference type="GO" id="GO:0005506">
    <property type="term" value="F:iron ion binding"/>
    <property type="evidence" value="ECO:0007669"/>
    <property type="project" value="InterPro"/>
</dbReference>
<feature type="binding site" evidence="8">
    <location>
        <position position="171"/>
    </location>
    <ligand>
        <name>Fe cation</name>
        <dbReference type="ChEBI" id="CHEBI:24875"/>
    </ligand>
</feature>
<sequence length="324" mass="37883">MQKLTRNLFKGEVSQIMKQEIFLKKNIKSAKSLSQIYSDKDYISRTDKIMAQYDIENATIPIIKYNKDEKFIWATVYNNYLKILENHACEEVQDAFDRISKSVKLSENEIPQLKTISSQIQMHQGWKVRPVPGLISDQDYLEGLSNRVYCSTQIIRRTDDLLFSPYPDYIHDLLGHIIPIGSKKIAQNLQKLGTLSLNASPDQIQQIASIYWKIFEMGFIKTKNNEYKALGGAVLSSYQELQNISSSNVKIEHLRNLQIGKKQVNDELLQNEYFYIDRIEDIDEVIENLRKSWENESNKTDYFMILNSKQINAPYQFTFFNKNY</sequence>
<dbReference type="Proteomes" id="UP000039865">
    <property type="component" value="Unassembled WGS sequence"/>
</dbReference>
<organism evidence="10 11">
    <name type="scientific">Stylonychia lemnae</name>
    <name type="common">Ciliate</name>
    <dbReference type="NCBI Taxonomy" id="5949"/>
    <lineage>
        <taxon>Eukaryota</taxon>
        <taxon>Sar</taxon>
        <taxon>Alveolata</taxon>
        <taxon>Ciliophora</taxon>
        <taxon>Intramacronucleata</taxon>
        <taxon>Spirotrichea</taxon>
        <taxon>Stichotrichia</taxon>
        <taxon>Sporadotrichida</taxon>
        <taxon>Oxytrichidae</taxon>
        <taxon>Stylonychinae</taxon>
        <taxon>Stylonychia</taxon>
    </lineage>
</organism>
<evidence type="ECO:0000256" key="4">
    <source>
        <dbReference type="ARBA" id="ARBA00022723"/>
    </source>
</evidence>
<comment type="cofactor">
    <cofactor evidence="1 8">
        <name>Fe(2+)</name>
        <dbReference type="ChEBI" id="CHEBI:29033"/>
    </cofactor>
</comment>
<evidence type="ECO:0000313" key="11">
    <source>
        <dbReference type="Proteomes" id="UP000039865"/>
    </source>
</evidence>
<reference evidence="10 11" key="1">
    <citation type="submission" date="2014-06" db="EMBL/GenBank/DDBJ databases">
        <authorList>
            <person name="Swart Estienne"/>
        </authorList>
    </citation>
    <scope>NUCLEOTIDE SEQUENCE [LARGE SCALE GENOMIC DNA]</scope>
    <source>
        <strain evidence="10 11">130c</strain>
    </source>
</reference>
<dbReference type="InterPro" id="IPR001273">
    <property type="entry name" value="ArAA_hydroxylase"/>
</dbReference>
<dbReference type="Pfam" id="PF00351">
    <property type="entry name" value="Biopterin_H"/>
    <property type="match status" value="1"/>
</dbReference>
<keyword evidence="7" id="KW-0503">Monooxygenase</keyword>
<accession>A0A078AKW1</accession>
<feature type="binding site" evidence="8">
    <location>
        <position position="216"/>
    </location>
    <ligand>
        <name>Fe cation</name>
        <dbReference type="ChEBI" id="CHEBI:24875"/>
    </ligand>
</feature>
<dbReference type="SUPFAM" id="SSF56534">
    <property type="entry name" value="Aromatic aminoacid monoxygenases, catalytic and oligomerization domains"/>
    <property type="match status" value="1"/>
</dbReference>
<dbReference type="InParanoid" id="A0A078AKW1"/>
<feature type="domain" description="Biopterin-dependent aromatic amino acid hydroxylase family profile" evidence="9">
    <location>
        <begin position="60"/>
        <end position="324"/>
    </location>
</feature>
<dbReference type="GO" id="GO:0004505">
    <property type="term" value="F:phenylalanine 4-monooxygenase activity"/>
    <property type="evidence" value="ECO:0007669"/>
    <property type="project" value="UniProtKB-EC"/>
</dbReference>
<evidence type="ECO:0000256" key="6">
    <source>
        <dbReference type="ARBA" id="ARBA00023004"/>
    </source>
</evidence>
<dbReference type="AlphaFoldDB" id="A0A078AKW1"/>
<proteinExistence type="inferred from homology"/>
<evidence type="ECO:0000256" key="1">
    <source>
        <dbReference type="ARBA" id="ARBA00001954"/>
    </source>
</evidence>
<evidence type="ECO:0000256" key="8">
    <source>
        <dbReference type="PIRSR" id="PIRSR601273-2"/>
    </source>
</evidence>
<keyword evidence="6 8" id="KW-0408">Iron</keyword>
<dbReference type="PRINTS" id="PR00372">
    <property type="entry name" value="FYWHYDRXLASE"/>
</dbReference>
<evidence type="ECO:0000259" key="9">
    <source>
        <dbReference type="PROSITE" id="PS51410"/>
    </source>
</evidence>
<feature type="binding site" evidence="8">
    <location>
        <position position="176"/>
    </location>
    <ligand>
        <name>Fe cation</name>
        <dbReference type="ChEBI" id="CHEBI:24875"/>
    </ligand>
</feature>
<evidence type="ECO:0000256" key="7">
    <source>
        <dbReference type="ARBA" id="ARBA00023033"/>
    </source>
</evidence>
<evidence type="ECO:0000313" key="10">
    <source>
        <dbReference type="EMBL" id="CDW81453.1"/>
    </source>
</evidence>
<dbReference type="InterPro" id="IPR036951">
    <property type="entry name" value="ArAA_hydroxylase_sf"/>
</dbReference>
<dbReference type="InterPro" id="IPR019774">
    <property type="entry name" value="Aromatic-AA_hydroxylase_C"/>
</dbReference>
<dbReference type="PANTHER" id="PTHR11473">
    <property type="entry name" value="AROMATIC AMINO ACID HYDROXYLASE"/>
    <property type="match status" value="1"/>
</dbReference>
<dbReference type="OrthoDB" id="983542at2759"/>
<dbReference type="Gene3D" id="1.10.800.10">
    <property type="entry name" value="Aromatic amino acid hydroxylase"/>
    <property type="match status" value="1"/>
</dbReference>
<keyword evidence="11" id="KW-1185">Reference proteome</keyword>